<comment type="caution">
    <text evidence="1">The sequence shown here is derived from an EMBL/GenBank/DDBJ whole genome shotgun (WGS) entry which is preliminary data.</text>
</comment>
<protein>
    <recommendedName>
        <fullName evidence="3">DUF697 domain-containing protein</fullName>
    </recommendedName>
</protein>
<dbReference type="Proteomes" id="UP001221208">
    <property type="component" value="Unassembled WGS sequence"/>
</dbReference>
<sequence length="167" mass="18032">MSTSDSTDWTLIPGSQKDIEQVRERCRRLVRRRAMLSAGVSAVPIPGVDLMSDLSLFALLIDDINQAFGLTPEQIERLHPKVKLVAYEAAIGVGGMLVGKVVTRELILLLIKRSGVKLLAKQAARLVPLAGQLASAAIGFAVFRHIGYQHVEACAAVAQELLVVRPA</sequence>
<dbReference type="EMBL" id="JAQQXR010000003">
    <property type="protein sequence ID" value="MDC8757718.1"/>
    <property type="molecule type" value="Genomic_DNA"/>
</dbReference>
<accession>A0ABT5JYA6</accession>
<keyword evidence="2" id="KW-1185">Reference proteome</keyword>
<dbReference type="RefSeq" id="WP_273670399.1">
    <property type="nucleotide sequence ID" value="NZ_JAQQXR010000003.1"/>
</dbReference>
<evidence type="ECO:0008006" key="3">
    <source>
        <dbReference type="Google" id="ProtNLM"/>
    </source>
</evidence>
<name>A0ABT5JYA6_9BURK</name>
<reference evidence="1 2" key="1">
    <citation type="submission" date="2022-10" db="EMBL/GenBank/DDBJ databases">
        <title>Janthinobacterium sp. hw3 Genome sequencing.</title>
        <authorList>
            <person name="Park S."/>
        </authorList>
    </citation>
    <scope>NUCLEOTIDE SEQUENCE [LARGE SCALE GENOMIC DNA]</scope>
    <source>
        <strain evidence="2">hw3</strain>
    </source>
</reference>
<gene>
    <name evidence="1" type="ORF">OIK44_08980</name>
</gene>
<evidence type="ECO:0000313" key="1">
    <source>
        <dbReference type="EMBL" id="MDC8757718.1"/>
    </source>
</evidence>
<proteinExistence type="predicted"/>
<organism evidence="1 2">
    <name type="scientific">Janthinobacterium fluminis</name>
    <dbReference type="NCBI Taxonomy" id="2987524"/>
    <lineage>
        <taxon>Bacteria</taxon>
        <taxon>Pseudomonadati</taxon>
        <taxon>Pseudomonadota</taxon>
        <taxon>Betaproteobacteria</taxon>
        <taxon>Burkholderiales</taxon>
        <taxon>Oxalobacteraceae</taxon>
        <taxon>Janthinobacterium</taxon>
    </lineage>
</organism>
<evidence type="ECO:0000313" key="2">
    <source>
        <dbReference type="Proteomes" id="UP001221208"/>
    </source>
</evidence>